<keyword evidence="1" id="KW-1133">Transmembrane helix</keyword>
<name>A0A9P6X2Y2_RHIOR</name>
<evidence type="ECO:0000313" key="2">
    <source>
        <dbReference type="EMBL" id="KAG1304148.1"/>
    </source>
</evidence>
<proteinExistence type="predicted"/>
<accession>A0A9P6X2Y2</accession>
<organism evidence="2 3">
    <name type="scientific">Rhizopus oryzae</name>
    <name type="common">Mucormycosis agent</name>
    <name type="synonym">Rhizopus arrhizus var. delemar</name>
    <dbReference type="NCBI Taxonomy" id="64495"/>
    <lineage>
        <taxon>Eukaryota</taxon>
        <taxon>Fungi</taxon>
        <taxon>Fungi incertae sedis</taxon>
        <taxon>Mucoromycota</taxon>
        <taxon>Mucoromycotina</taxon>
        <taxon>Mucoromycetes</taxon>
        <taxon>Mucorales</taxon>
        <taxon>Mucorineae</taxon>
        <taxon>Rhizopodaceae</taxon>
        <taxon>Rhizopus</taxon>
    </lineage>
</organism>
<keyword evidence="3" id="KW-1185">Reference proteome</keyword>
<comment type="caution">
    <text evidence="2">The sequence shown here is derived from an EMBL/GenBank/DDBJ whole genome shotgun (WGS) entry which is preliminary data.</text>
</comment>
<dbReference type="EMBL" id="JAANQT010001726">
    <property type="protein sequence ID" value="KAG1304148.1"/>
    <property type="molecule type" value="Genomic_DNA"/>
</dbReference>
<gene>
    <name evidence="2" type="ORF">G6F64_009452</name>
</gene>
<dbReference type="AlphaFoldDB" id="A0A9P6X2Y2"/>
<evidence type="ECO:0000313" key="3">
    <source>
        <dbReference type="Proteomes" id="UP000716291"/>
    </source>
</evidence>
<sequence length="148" mass="17284">MSYIEHSRLIRWRMDWLPGGRPKPCIYHPHDLLTRSHAITCLNMHHRLLMPSTVSDPLSYLLNLLPTSRKKPTIQRRSKYSAWFIRSFAKSYMNLTTSTMTKLFLKFHLWVLNYCIGSALINLVSAVTVSSSSSHLYPFSLFDYEKGF</sequence>
<protein>
    <submittedName>
        <fullName evidence="2">Uncharacterized protein</fullName>
    </submittedName>
</protein>
<evidence type="ECO:0000256" key="1">
    <source>
        <dbReference type="SAM" id="Phobius"/>
    </source>
</evidence>
<feature type="transmembrane region" description="Helical" evidence="1">
    <location>
        <begin position="107"/>
        <end position="129"/>
    </location>
</feature>
<dbReference type="OrthoDB" id="10272931at2759"/>
<reference evidence="2" key="1">
    <citation type="journal article" date="2020" name="Microb. Genom.">
        <title>Genetic diversity of clinical and environmental Mucorales isolates obtained from an investigation of mucormycosis cases among solid organ transplant recipients.</title>
        <authorList>
            <person name="Nguyen M.H."/>
            <person name="Kaul D."/>
            <person name="Muto C."/>
            <person name="Cheng S.J."/>
            <person name="Richter R.A."/>
            <person name="Bruno V.M."/>
            <person name="Liu G."/>
            <person name="Beyhan S."/>
            <person name="Sundermann A.J."/>
            <person name="Mounaud S."/>
            <person name="Pasculle A.W."/>
            <person name="Nierman W.C."/>
            <person name="Driscoll E."/>
            <person name="Cumbie R."/>
            <person name="Clancy C.J."/>
            <person name="Dupont C.L."/>
        </authorList>
    </citation>
    <scope>NUCLEOTIDE SEQUENCE</scope>
    <source>
        <strain evidence="2">GL11</strain>
    </source>
</reference>
<dbReference type="Proteomes" id="UP000716291">
    <property type="component" value="Unassembled WGS sequence"/>
</dbReference>
<keyword evidence="1" id="KW-0472">Membrane</keyword>
<keyword evidence="1" id="KW-0812">Transmembrane</keyword>